<name>W1XXT4_9ZZZZ</name>
<organism evidence="1">
    <name type="scientific">human gut metagenome</name>
    <dbReference type="NCBI Taxonomy" id="408170"/>
    <lineage>
        <taxon>unclassified sequences</taxon>
        <taxon>metagenomes</taxon>
        <taxon>organismal metagenomes</taxon>
    </lineage>
</organism>
<proteinExistence type="predicted"/>
<dbReference type="AlphaFoldDB" id="W1XXT4"/>
<feature type="non-terminal residue" evidence="1">
    <location>
        <position position="1"/>
    </location>
</feature>
<protein>
    <submittedName>
        <fullName evidence="1">Transcriptional regulatory protein LevR</fullName>
    </submittedName>
</protein>
<feature type="non-terminal residue" evidence="1">
    <location>
        <position position="78"/>
    </location>
</feature>
<evidence type="ECO:0000313" key="1">
    <source>
        <dbReference type="EMBL" id="ETJ33664.1"/>
    </source>
</evidence>
<dbReference type="EMBL" id="AZMM01011885">
    <property type="protein sequence ID" value="ETJ33664.1"/>
    <property type="molecule type" value="Genomic_DNA"/>
</dbReference>
<reference evidence="1" key="1">
    <citation type="submission" date="2013-12" db="EMBL/GenBank/DDBJ databases">
        <title>A Varibaculum cambriense genome reconstructed from a premature infant gut community with otherwise low bacterial novelty that shifts toward anaerobic metabolism during the third week of life.</title>
        <authorList>
            <person name="Brown C.T."/>
            <person name="Sharon I."/>
            <person name="Thomas B.C."/>
            <person name="Castelle C.J."/>
            <person name="Morowitz M.J."/>
            <person name="Banfield J.F."/>
        </authorList>
    </citation>
    <scope>NUCLEOTIDE SEQUENCE</scope>
</reference>
<accession>W1XXT4</accession>
<sequence length="78" mass="9268">IDIFESSDNSIYDFLENKLKKLKSLEISDIDIENILEKDIAKHFKHNFSKIRIFYYLFTVYSINKCINMKSKSSVKVI</sequence>
<comment type="caution">
    <text evidence="1">The sequence shown here is derived from an EMBL/GenBank/DDBJ whole genome shotgun (WGS) entry which is preliminary data.</text>
</comment>
<gene>
    <name evidence="1" type="ORF">Q604_UNBC11885G0001</name>
</gene>